<dbReference type="Pfam" id="PF03748">
    <property type="entry name" value="FliL"/>
    <property type="match status" value="1"/>
</dbReference>
<proteinExistence type="inferred from homology"/>
<comment type="subcellular location">
    <subcellularLocation>
        <location evidence="2">Cell membrane</location>
        <topology evidence="2">Single-pass membrane protein</topology>
    </subcellularLocation>
</comment>
<reference evidence="11 12" key="1">
    <citation type="journal article" date="2017" name="Genome Announc.">
        <title>Complete Genome Sequences of Two Acetylene-Fermenting Pelobacter acetylenicus Strains.</title>
        <authorList>
            <person name="Sutton J.M."/>
            <person name="Baesman S.M."/>
            <person name="Fierst J.L."/>
            <person name="Poret-Peterson A.T."/>
            <person name="Oremland R.S."/>
            <person name="Dunlap D.S."/>
            <person name="Akob D.M."/>
        </authorList>
    </citation>
    <scope>NUCLEOTIDE SEQUENCE [LARGE SCALE GENOMIC DNA]</scope>
    <source>
        <strain evidence="11 12">SFB93</strain>
    </source>
</reference>
<evidence type="ECO:0000256" key="4">
    <source>
        <dbReference type="ARBA" id="ARBA00022475"/>
    </source>
</evidence>
<evidence type="ECO:0000256" key="10">
    <source>
        <dbReference type="RuleBase" id="RU364125"/>
    </source>
</evidence>
<keyword evidence="6 10" id="KW-0812">Transmembrane</keyword>
<evidence type="ECO:0000256" key="9">
    <source>
        <dbReference type="ARBA" id="ARBA00023136"/>
    </source>
</evidence>
<evidence type="ECO:0000256" key="1">
    <source>
        <dbReference type="ARBA" id="ARBA00002254"/>
    </source>
</evidence>
<dbReference type="InterPro" id="IPR005503">
    <property type="entry name" value="FliL"/>
</dbReference>
<accession>A0A1L3GN11</accession>
<keyword evidence="7 10" id="KW-0283">Flagellar rotation</keyword>
<evidence type="ECO:0000256" key="6">
    <source>
        <dbReference type="ARBA" id="ARBA00022692"/>
    </source>
</evidence>
<dbReference type="GO" id="GO:0009425">
    <property type="term" value="C:bacterial-type flagellum basal body"/>
    <property type="evidence" value="ECO:0007669"/>
    <property type="project" value="InterPro"/>
</dbReference>
<dbReference type="Proteomes" id="UP000182517">
    <property type="component" value="Chromosome"/>
</dbReference>
<dbReference type="AlphaFoldDB" id="A0A1L3GN11"/>
<comment type="similarity">
    <text evidence="3 10">Belongs to the FliL family.</text>
</comment>
<evidence type="ECO:0000313" key="11">
    <source>
        <dbReference type="EMBL" id="APG27326.1"/>
    </source>
</evidence>
<dbReference type="RefSeq" id="WP_072283292.1">
    <property type="nucleotide sequence ID" value="NZ_CP015519.1"/>
</dbReference>
<gene>
    <name evidence="11" type="ORF">A7E78_05395</name>
</gene>
<keyword evidence="8 10" id="KW-1133">Transmembrane helix</keyword>
<keyword evidence="5 10" id="KW-0145">Chemotaxis</keyword>
<keyword evidence="4 10" id="KW-1003">Cell membrane</keyword>
<feature type="transmembrane region" description="Helical" evidence="10">
    <location>
        <begin position="20"/>
        <end position="41"/>
    </location>
</feature>
<keyword evidence="9 10" id="KW-0472">Membrane</keyword>
<keyword evidence="11" id="KW-0966">Cell projection</keyword>
<dbReference type="OrthoDB" id="9799777at2"/>
<keyword evidence="12" id="KW-1185">Reference proteome</keyword>
<dbReference type="GO" id="GO:0005886">
    <property type="term" value="C:plasma membrane"/>
    <property type="evidence" value="ECO:0007669"/>
    <property type="project" value="UniProtKB-SubCell"/>
</dbReference>
<sequence>MADKETSTEAGAEKKSKKMLFIIIAAAVLLLGGGAAAFFLLKGDDPNAAALQAPDAAPTTTAPSAAGAIGPMVEIEPFIINILDEEGTRYLKAAITLEANNEPVVEEITQRMPQIRDAILLLVGNKTFGELADLQGKLQLRSEIRERLNKILTGGRVQKIYFTEFVVQ</sequence>
<evidence type="ECO:0000256" key="8">
    <source>
        <dbReference type="ARBA" id="ARBA00022989"/>
    </source>
</evidence>
<protein>
    <recommendedName>
        <fullName evidence="10">Flagellar protein FliL</fullName>
    </recommendedName>
</protein>
<dbReference type="GO" id="GO:0006935">
    <property type="term" value="P:chemotaxis"/>
    <property type="evidence" value="ECO:0007669"/>
    <property type="project" value="UniProtKB-KW"/>
</dbReference>
<dbReference type="GO" id="GO:0071978">
    <property type="term" value="P:bacterial-type flagellum-dependent swarming motility"/>
    <property type="evidence" value="ECO:0007669"/>
    <property type="project" value="TreeGrafter"/>
</dbReference>
<keyword evidence="11" id="KW-0282">Flagellum</keyword>
<evidence type="ECO:0000256" key="5">
    <source>
        <dbReference type="ARBA" id="ARBA00022500"/>
    </source>
</evidence>
<evidence type="ECO:0000256" key="7">
    <source>
        <dbReference type="ARBA" id="ARBA00022779"/>
    </source>
</evidence>
<evidence type="ECO:0000256" key="2">
    <source>
        <dbReference type="ARBA" id="ARBA00004162"/>
    </source>
</evidence>
<name>A0A1L3GN11_9BACT</name>
<evidence type="ECO:0000256" key="3">
    <source>
        <dbReference type="ARBA" id="ARBA00008281"/>
    </source>
</evidence>
<comment type="function">
    <text evidence="1 10">Controls the rotational direction of flagella during chemotaxis.</text>
</comment>
<dbReference type="EMBL" id="CP015519">
    <property type="protein sequence ID" value="APG27326.1"/>
    <property type="molecule type" value="Genomic_DNA"/>
</dbReference>
<dbReference type="KEGG" id="pef:A7E78_05395"/>
<evidence type="ECO:0000313" key="12">
    <source>
        <dbReference type="Proteomes" id="UP000182517"/>
    </source>
</evidence>
<dbReference type="PANTHER" id="PTHR35091:SF2">
    <property type="entry name" value="FLAGELLAR PROTEIN FLIL"/>
    <property type="match status" value="1"/>
</dbReference>
<organism evidence="11 12">
    <name type="scientific">Syntrophotalea acetylenivorans</name>
    <dbReference type="NCBI Taxonomy" id="1842532"/>
    <lineage>
        <taxon>Bacteria</taxon>
        <taxon>Pseudomonadati</taxon>
        <taxon>Thermodesulfobacteriota</taxon>
        <taxon>Desulfuromonadia</taxon>
        <taxon>Desulfuromonadales</taxon>
        <taxon>Syntrophotaleaceae</taxon>
        <taxon>Syntrophotalea</taxon>
    </lineage>
</organism>
<dbReference type="PANTHER" id="PTHR35091">
    <property type="entry name" value="FLAGELLAR PROTEIN FLIL"/>
    <property type="match status" value="1"/>
</dbReference>
<dbReference type="STRING" id="1842532.A7E78_05395"/>
<keyword evidence="11" id="KW-0969">Cilium</keyword>